<dbReference type="Pfam" id="PF01339">
    <property type="entry name" value="CheB_methylest"/>
    <property type="match status" value="1"/>
</dbReference>
<gene>
    <name evidence="5 10" type="primary">cheB</name>
    <name evidence="10" type="ORF">U1T56_17685</name>
</gene>
<organism evidence="10 11">
    <name type="scientific">Benzoatithermus flavus</name>
    <dbReference type="NCBI Taxonomy" id="3108223"/>
    <lineage>
        <taxon>Bacteria</taxon>
        <taxon>Pseudomonadati</taxon>
        <taxon>Pseudomonadota</taxon>
        <taxon>Alphaproteobacteria</taxon>
        <taxon>Geminicoccales</taxon>
        <taxon>Geminicoccaceae</taxon>
        <taxon>Benzoatithermus</taxon>
    </lineage>
</organism>
<feature type="active site" evidence="5 6">
    <location>
        <position position="159"/>
    </location>
</feature>
<comment type="caution">
    <text evidence="10">The sequence shown here is derived from an EMBL/GenBank/DDBJ whole genome shotgun (WGS) entry which is preliminary data.</text>
</comment>
<evidence type="ECO:0000313" key="11">
    <source>
        <dbReference type="Proteomes" id="UP001375743"/>
    </source>
</evidence>
<keyword evidence="3 5" id="KW-0378">Hydrolase</keyword>
<dbReference type="InterPro" id="IPR011006">
    <property type="entry name" value="CheY-like_superfamily"/>
</dbReference>
<keyword evidence="10" id="KW-0808">Transferase</keyword>
<dbReference type="PROSITE" id="PS50110">
    <property type="entry name" value="RESPONSE_REGULATORY"/>
    <property type="match status" value="1"/>
</dbReference>
<dbReference type="RefSeq" id="WP_418160837.1">
    <property type="nucleotide sequence ID" value="NZ_JBBLZC010000020.1"/>
</dbReference>
<evidence type="ECO:0000259" key="9">
    <source>
        <dbReference type="PROSITE" id="PS50122"/>
    </source>
</evidence>
<dbReference type="InterPro" id="IPR000673">
    <property type="entry name" value="Sig_transdc_resp-reg_Me-estase"/>
</dbReference>
<dbReference type="PANTHER" id="PTHR42872:SF6">
    <property type="entry name" value="PROTEIN-GLUTAMATE METHYLESTERASE_PROTEIN-GLUTAMINE GLUTAMINASE"/>
    <property type="match status" value="1"/>
</dbReference>
<comment type="catalytic activity">
    <reaction evidence="4 5">
        <text>[protein]-L-glutamate 5-O-methyl ester + H2O = L-glutamyl-[protein] + methanol + H(+)</text>
        <dbReference type="Rhea" id="RHEA:23236"/>
        <dbReference type="Rhea" id="RHEA-COMP:10208"/>
        <dbReference type="Rhea" id="RHEA-COMP:10311"/>
        <dbReference type="ChEBI" id="CHEBI:15377"/>
        <dbReference type="ChEBI" id="CHEBI:15378"/>
        <dbReference type="ChEBI" id="CHEBI:17790"/>
        <dbReference type="ChEBI" id="CHEBI:29973"/>
        <dbReference type="ChEBI" id="CHEBI:82795"/>
        <dbReference type="EC" id="3.1.1.61"/>
    </reaction>
</comment>
<keyword evidence="10" id="KW-0489">Methyltransferase</keyword>
<comment type="subcellular location">
    <subcellularLocation>
        <location evidence="5">Cytoplasm</location>
    </subcellularLocation>
</comment>
<dbReference type="PIRSF" id="PIRSF000876">
    <property type="entry name" value="RR_chemtxs_CheB"/>
    <property type="match status" value="1"/>
</dbReference>
<dbReference type="Gene3D" id="3.40.50.2300">
    <property type="match status" value="1"/>
</dbReference>
<feature type="active site" evidence="5 6">
    <location>
        <position position="281"/>
    </location>
</feature>
<comment type="catalytic activity">
    <reaction evidence="5">
        <text>L-glutaminyl-[protein] + H2O = L-glutamyl-[protein] + NH4(+)</text>
        <dbReference type="Rhea" id="RHEA:16441"/>
        <dbReference type="Rhea" id="RHEA-COMP:10207"/>
        <dbReference type="Rhea" id="RHEA-COMP:10208"/>
        <dbReference type="ChEBI" id="CHEBI:15377"/>
        <dbReference type="ChEBI" id="CHEBI:28938"/>
        <dbReference type="ChEBI" id="CHEBI:29973"/>
        <dbReference type="ChEBI" id="CHEBI:30011"/>
        <dbReference type="EC" id="3.5.1.44"/>
    </reaction>
</comment>
<dbReference type="EC" id="3.5.1.44" evidence="5"/>
<evidence type="ECO:0000256" key="2">
    <source>
        <dbReference type="ARBA" id="ARBA00022500"/>
    </source>
</evidence>
<dbReference type="GO" id="GO:0032259">
    <property type="term" value="P:methylation"/>
    <property type="evidence" value="ECO:0007669"/>
    <property type="project" value="UniProtKB-KW"/>
</dbReference>
<dbReference type="EC" id="3.1.1.61" evidence="5"/>
<keyword evidence="2 5" id="KW-0145">Chemotaxis</keyword>
<dbReference type="GO" id="GO:0008984">
    <property type="term" value="F:protein-glutamate methylesterase activity"/>
    <property type="evidence" value="ECO:0007669"/>
    <property type="project" value="UniProtKB-EC"/>
</dbReference>
<feature type="domain" description="Response regulatory" evidence="8">
    <location>
        <begin position="3"/>
        <end position="120"/>
    </location>
</feature>
<dbReference type="PROSITE" id="PS50122">
    <property type="entry name" value="CHEB"/>
    <property type="match status" value="1"/>
</dbReference>
<feature type="active site" evidence="5 6">
    <location>
        <position position="185"/>
    </location>
</feature>
<dbReference type="SMART" id="SM00448">
    <property type="entry name" value="REC"/>
    <property type="match status" value="1"/>
</dbReference>
<evidence type="ECO:0000256" key="1">
    <source>
        <dbReference type="ARBA" id="ARBA00022490"/>
    </source>
</evidence>
<evidence type="ECO:0000256" key="6">
    <source>
        <dbReference type="PROSITE-ProRule" id="PRU00050"/>
    </source>
</evidence>
<reference evidence="10 11" key="1">
    <citation type="submission" date="2024-01" db="EMBL/GenBank/DDBJ databases">
        <title>Multi-omics insights into the function and evolution of sodium benzoate biodegradation pathways in Benzoatithermus flavus gen. nov., sp. nov. from hot spring.</title>
        <authorList>
            <person name="Hu C.-J."/>
            <person name="Li W.-J."/>
        </authorList>
    </citation>
    <scope>NUCLEOTIDE SEQUENCE [LARGE SCALE GENOMIC DNA]</scope>
    <source>
        <strain evidence="10 11">SYSU G07066</strain>
    </source>
</reference>
<evidence type="ECO:0000256" key="5">
    <source>
        <dbReference type="HAMAP-Rule" id="MF_00099"/>
    </source>
</evidence>
<name>A0ABU8XXB5_9PROT</name>
<dbReference type="SUPFAM" id="SSF52172">
    <property type="entry name" value="CheY-like"/>
    <property type="match status" value="1"/>
</dbReference>
<proteinExistence type="inferred from homology"/>
<comment type="similarity">
    <text evidence="5">Belongs to the CheB family.</text>
</comment>
<dbReference type="PANTHER" id="PTHR42872">
    <property type="entry name" value="PROTEIN-GLUTAMATE METHYLESTERASE/PROTEIN-GLUTAMINE GLUTAMINASE"/>
    <property type="match status" value="1"/>
</dbReference>
<dbReference type="InterPro" id="IPR001789">
    <property type="entry name" value="Sig_transdc_resp-reg_receiver"/>
</dbReference>
<dbReference type="GO" id="GO:0008168">
    <property type="term" value="F:methyltransferase activity"/>
    <property type="evidence" value="ECO:0007669"/>
    <property type="project" value="UniProtKB-KW"/>
</dbReference>
<keyword evidence="11" id="KW-1185">Reference proteome</keyword>
<evidence type="ECO:0000313" key="10">
    <source>
        <dbReference type="EMBL" id="MEK0084989.1"/>
    </source>
</evidence>
<feature type="modified residue" description="4-aspartylphosphate" evidence="5 7">
    <location>
        <position position="54"/>
    </location>
</feature>
<comment type="PTM">
    <text evidence="5">Phosphorylated by CheA. Phosphorylation of the N-terminal regulatory domain activates the methylesterase activity.</text>
</comment>
<evidence type="ECO:0000256" key="3">
    <source>
        <dbReference type="ARBA" id="ARBA00022801"/>
    </source>
</evidence>
<sequence>MPRVLIVDDSRLMRRVLTSVIEAMNGFEVSGVATSAEEAERSIEASRPDVIVLDVNLPGMDGFTFLSRLRQRHRTPVVLISSQGFAEIARARGGLPDEAFSFIEKPDGVRRTLDDFRRELGAMLVGLAVGRSARAAEPAPIPTPVARPSRYRLIAIGASTGGVDAVTALLSSLRAPLPPVVITLHMPAMYTYRFAQRLATVTGHAVDEAQDREALSPGQVRVAPGGLQLRVENRSGAPVTLLSDDPPVSGHKPSVDALFHSVAASFGRAAIGTILTGMGRDGAEGLLAMRRAGALTFGEASESCIVYGMPKAAMDIGAVEHELPLDALGREIMRALGA</sequence>
<dbReference type="Proteomes" id="UP001375743">
    <property type="component" value="Unassembled WGS sequence"/>
</dbReference>
<dbReference type="HAMAP" id="MF_00099">
    <property type="entry name" value="CheB_chemtxs"/>
    <property type="match status" value="1"/>
</dbReference>
<feature type="domain" description="CheB-type methylesterase" evidence="9">
    <location>
        <begin position="140"/>
        <end position="338"/>
    </location>
</feature>
<dbReference type="InterPro" id="IPR008248">
    <property type="entry name" value="CheB-like"/>
</dbReference>
<dbReference type="EMBL" id="JBBLZC010000020">
    <property type="protein sequence ID" value="MEK0084989.1"/>
    <property type="molecule type" value="Genomic_DNA"/>
</dbReference>
<comment type="function">
    <text evidence="5">Involved in chemotaxis. Part of a chemotaxis signal transduction system that modulates chemotaxis in response to various stimuli. Catalyzes the demethylation of specific methylglutamate residues introduced into the chemoreceptors (methyl-accepting chemotaxis proteins or MCP) by CheR. Also mediates the irreversible deamidation of specific glutamine residues to glutamic acid.</text>
</comment>
<comment type="domain">
    <text evidence="5">Contains a C-terminal catalytic domain, and an N-terminal region which modulates catalytic activity.</text>
</comment>
<protein>
    <recommendedName>
        <fullName evidence="5">Protein-glutamate methylesterase/protein-glutamine glutaminase</fullName>
        <ecNumber evidence="5">3.1.1.61</ecNumber>
        <ecNumber evidence="5">3.5.1.44</ecNumber>
    </recommendedName>
</protein>
<evidence type="ECO:0000256" key="7">
    <source>
        <dbReference type="PROSITE-ProRule" id="PRU00169"/>
    </source>
</evidence>
<dbReference type="Pfam" id="PF00072">
    <property type="entry name" value="Response_reg"/>
    <property type="match status" value="1"/>
</dbReference>
<dbReference type="CDD" id="cd16432">
    <property type="entry name" value="CheB_Rec"/>
    <property type="match status" value="1"/>
</dbReference>
<dbReference type="InterPro" id="IPR035909">
    <property type="entry name" value="CheB_C"/>
</dbReference>
<accession>A0ABU8XXB5</accession>
<dbReference type="NCBIfam" id="NF001965">
    <property type="entry name" value="PRK00742.1"/>
    <property type="match status" value="1"/>
</dbReference>
<keyword evidence="1 5" id="KW-0963">Cytoplasm</keyword>
<keyword evidence="5 7" id="KW-0597">Phosphoprotein</keyword>
<dbReference type="CDD" id="cd17541">
    <property type="entry name" value="REC_CheB-like"/>
    <property type="match status" value="1"/>
</dbReference>
<dbReference type="Gene3D" id="3.40.50.180">
    <property type="entry name" value="Methylesterase CheB, C-terminal domain"/>
    <property type="match status" value="1"/>
</dbReference>
<evidence type="ECO:0000259" key="8">
    <source>
        <dbReference type="PROSITE" id="PS50110"/>
    </source>
</evidence>
<evidence type="ECO:0000256" key="4">
    <source>
        <dbReference type="ARBA" id="ARBA00048267"/>
    </source>
</evidence>
<dbReference type="SUPFAM" id="SSF52738">
    <property type="entry name" value="Methylesterase CheB, C-terminal domain"/>
    <property type="match status" value="1"/>
</dbReference>